<dbReference type="HOGENOM" id="CLU_073297_0_0_9"/>
<dbReference type="RefSeq" id="WP_002593318.1">
    <property type="nucleotide sequence ID" value="NZ_KB850976.1"/>
</dbReference>
<protein>
    <recommendedName>
        <fullName evidence="4">DUF3137 domain-containing protein</fullName>
    </recommendedName>
</protein>
<dbReference type="PATRIC" id="fig|999408.3.peg.462"/>
<dbReference type="EMBL" id="AGYR01000002">
    <property type="protein sequence ID" value="ENZ20003.1"/>
    <property type="molecule type" value="Genomic_DNA"/>
</dbReference>
<organism evidence="2 3">
    <name type="scientific">[Clostridium] clostridioforme 90A8</name>
    <dbReference type="NCBI Taxonomy" id="999408"/>
    <lineage>
        <taxon>Bacteria</taxon>
        <taxon>Bacillati</taxon>
        <taxon>Bacillota</taxon>
        <taxon>Clostridia</taxon>
        <taxon>Lachnospirales</taxon>
        <taxon>Lachnospiraceae</taxon>
        <taxon>Enterocloster</taxon>
    </lineage>
</organism>
<dbReference type="Proteomes" id="UP000013085">
    <property type="component" value="Unassembled WGS sequence"/>
</dbReference>
<evidence type="ECO:0000313" key="2">
    <source>
        <dbReference type="EMBL" id="ENZ20003.1"/>
    </source>
</evidence>
<proteinExistence type="predicted"/>
<gene>
    <name evidence="2" type="ORF">HMPREF1090_00424</name>
</gene>
<sequence>MKMVEQNISGVKLERLRQNAVKKHKILRKLFPVCLILFIGLTLVKNRFLFASISEYGWGDPATQGAFWMLVGNLMLSVIFAGVIFGFYYMLVYKKAYDLFCINFKNKYVLDTLRQLPDFSELRYNAGGGLSYEEMNRLKLIPGGQSVFYQSSDELSGKLDGVPFRAVNVCTGEKASARSSTPKILFEGQVIVFSCFDNRKISEGFVQVFSKKALSKLRETRVPLPIQTENSVFNENFAVFAENEQNAFYILTPQVMEQITAFQEAMEGNVYLSFSEKSLYVTCSQLRNPFHIYIDIPVEEQRQKIAGDTAILRSAKEILIRAGQSSPK</sequence>
<evidence type="ECO:0008006" key="4">
    <source>
        <dbReference type="Google" id="ProtNLM"/>
    </source>
</evidence>
<dbReference type="AlphaFoldDB" id="A0A0E2HGQ1"/>
<comment type="caution">
    <text evidence="2">The sequence shown here is derived from an EMBL/GenBank/DDBJ whole genome shotgun (WGS) entry which is preliminary data.</text>
</comment>
<keyword evidence="1" id="KW-0472">Membrane</keyword>
<feature type="transmembrane region" description="Helical" evidence="1">
    <location>
        <begin position="26"/>
        <end position="45"/>
    </location>
</feature>
<name>A0A0E2HGQ1_9FIRM</name>
<keyword evidence="1" id="KW-1133">Transmembrane helix</keyword>
<evidence type="ECO:0000313" key="3">
    <source>
        <dbReference type="Proteomes" id="UP000013085"/>
    </source>
</evidence>
<reference evidence="2 3" key="1">
    <citation type="submission" date="2013-01" db="EMBL/GenBank/DDBJ databases">
        <title>The Genome Sequence of Clostridium clostridioforme 90A8.</title>
        <authorList>
            <consortium name="The Broad Institute Genome Sequencing Platform"/>
            <person name="Earl A."/>
            <person name="Ward D."/>
            <person name="Feldgarden M."/>
            <person name="Gevers D."/>
            <person name="Courvalin P."/>
            <person name="Lambert T."/>
            <person name="Walker B."/>
            <person name="Young S.K."/>
            <person name="Zeng Q."/>
            <person name="Gargeya S."/>
            <person name="Fitzgerald M."/>
            <person name="Haas B."/>
            <person name="Abouelleil A."/>
            <person name="Alvarado L."/>
            <person name="Arachchi H.M."/>
            <person name="Berlin A.M."/>
            <person name="Chapman S.B."/>
            <person name="Dewar J."/>
            <person name="Goldberg J."/>
            <person name="Griggs A."/>
            <person name="Gujja S."/>
            <person name="Hansen M."/>
            <person name="Howarth C."/>
            <person name="Imamovic A."/>
            <person name="Larimer J."/>
            <person name="McCowan C."/>
            <person name="Murphy C."/>
            <person name="Neiman D."/>
            <person name="Pearson M."/>
            <person name="Priest M."/>
            <person name="Roberts A."/>
            <person name="Saif S."/>
            <person name="Shea T."/>
            <person name="Sisk P."/>
            <person name="Sykes S."/>
            <person name="Wortman J."/>
            <person name="Nusbaum C."/>
            <person name="Birren B."/>
        </authorList>
    </citation>
    <scope>NUCLEOTIDE SEQUENCE [LARGE SCALE GENOMIC DNA]</scope>
    <source>
        <strain evidence="2 3">90A8</strain>
    </source>
</reference>
<evidence type="ECO:0000256" key="1">
    <source>
        <dbReference type="SAM" id="Phobius"/>
    </source>
</evidence>
<feature type="transmembrane region" description="Helical" evidence="1">
    <location>
        <begin position="65"/>
        <end position="91"/>
    </location>
</feature>
<dbReference type="InterPro" id="IPR021484">
    <property type="entry name" value="DUF3137"/>
</dbReference>
<accession>A0A0E2HGQ1</accession>
<keyword evidence="1" id="KW-0812">Transmembrane</keyword>
<dbReference type="Pfam" id="PF11335">
    <property type="entry name" value="DUF3137"/>
    <property type="match status" value="1"/>
</dbReference>